<comment type="subcellular location">
    <subcellularLocation>
        <location evidence="1">Membrane</location>
    </subcellularLocation>
</comment>
<keyword evidence="5" id="KW-1133">Transmembrane helix</keyword>
<dbReference type="GO" id="GO:0016020">
    <property type="term" value="C:membrane"/>
    <property type="evidence" value="ECO:0007669"/>
    <property type="project" value="UniProtKB-SubCell"/>
</dbReference>
<evidence type="ECO:0000256" key="8">
    <source>
        <dbReference type="RuleBase" id="RU361169"/>
    </source>
</evidence>
<dbReference type="GO" id="GO:0005975">
    <property type="term" value="P:carbohydrate metabolic process"/>
    <property type="evidence" value="ECO:0007669"/>
    <property type="project" value="InterPro"/>
</dbReference>
<dbReference type="Pfam" id="PF04576">
    <property type="entry name" value="Zein-binding"/>
    <property type="match status" value="1"/>
</dbReference>
<sequence>MMLRLQHEKAKVQMELRQFRRFADEKMALDAAEIDQLRTLLAQRAHRLVRLRTRLPEYRLQFLHLSIPLPEGASPTGGYYSELRCDYGDGKEEEEVVALDLVRRICLAMWPSVPSCMQAKEEAGDDAARTCGGHSAAAVEEDAGDDDTRRCGGHNAAVEAGGADTCRRVLPRSVCVLLAASATVAGRHHSASRTGQSMYLAPNCWAHTASLADFGGVGDGTTSNTAAFRSAVDHLSQFSGEGGGGAMPYVPAGKWLTGPFNLTSHLTLFLHSDADISEWPIIDPLPSYKRGRDEIGGQGALWWSKFHKNQLKCTRGHLIEVLWSDTVFISNLTLVSSPAWNIHPVYSSNIVMQGVTILAPTHSPNTDGINPDSCSHVRIEDCYIVSGNDCVAIKSGWDEAYGMRSQQIVVRRLTCVSPTSAVIALGSEMSGGIRDMRIKTAVGWGAYVGDVFVRLMTLETIMWMLWMTAITSPTS</sequence>
<feature type="domain" description="GTD-binding" evidence="9">
    <location>
        <begin position="1"/>
        <end position="59"/>
    </location>
</feature>
<evidence type="ECO:0000256" key="1">
    <source>
        <dbReference type="ARBA" id="ARBA00004370"/>
    </source>
</evidence>
<evidence type="ECO:0000256" key="4">
    <source>
        <dbReference type="ARBA" id="ARBA00022801"/>
    </source>
</evidence>
<keyword evidence="4 8" id="KW-0378">Hydrolase</keyword>
<dbReference type="InterPro" id="IPR012334">
    <property type="entry name" value="Pectin_lyas_fold"/>
</dbReference>
<dbReference type="InterPro" id="IPR011050">
    <property type="entry name" value="Pectin_lyase_fold/virulence"/>
</dbReference>
<dbReference type="AlphaFoldDB" id="A0A3L6S9X1"/>
<dbReference type="STRING" id="4540.A0A3L6S9X1"/>
<evidence type="ECO:0000259" key="9">
    <source>
        <dbReference type="PROSITE" id="PS51775"/>
    </source>
</evidence>
<keyword evidence="11" id="KW-1185">Reference proteome</keyword>
<evidence type="ECO:0000256" key="6">
    <source>
        <dbReference type="ARBA" id="ARBA00023136"/>
    </source>
</evidence>
<dbReference type="Proteomes" id="UP000275267">
    <property type="component" value="Unassembled WGS sequence"/>
</dbReference>
<dbReference type="OrthoDB" id="187139at2759"/>
<accession>A0A3L6S9X1</accession>
<comment type="caution">
    <text evidence="10">The sequence shown here is derived from an EMBL/GenBank/DDBJ whole genome shotgun (WGS) entry which is preliminary data.</text>
</comment>
<comment type="similarity">
    <text evidence="2 8">Belongs to the glycosyl hydrolase 28 family.</text>
</comment>
<proteinExistence type="inferred from homology"/>
<name>A0A3L6S9X1_PANMI</name>
<gene>
    <name evidence="10" type="ORF">C2845_PM02G18850</name>
</gene>
<organism evidence="10 11">
    <name type="scientific">Panicum miliaceum</name>
    <name type="common">Proso millet</name>
    <name type="synonym">Broomcorn millet</name>
    <dbReference type="NCBI Taxonomy" id="4540"/>
    <lineage>
        <taxon>Eukaryota</taxon>
        <taxon>Viridiplantae</taxon>
        <taxon>Streptophyta</taxon>
        <taxon>Embryophyta</taxon>
        <taxon>Tracheophyta</taxon>
        <taxon>Spermatophyta</taxon>
        <taxon>Magnoliopsida</taxon>
        <taxon>Liliopsida</taxon>
        <taxon>Poales</taxon>
        <taxon>Poaceae</taxon>
        <taxon>PACMAD clade</taxon>
        <taxon>Panicoideae</taxon>
        <taxon>Panicodae</taxon>
        <taxon>Paniceae</taxon>
        <taxon>Panicinae</taxon>
        <taxon>Panicum</taxon>
        <taxon>Panicum sect. Panicum</taxon>
    </lineage>
</organism>
<dbReference type="GO" id="GO:0080115">
    <property type="term" value="F:myosin XI tail binding"/>
    <property type="evidence" value="ECO:0007669"/>
    <property type="project" value="UniProtKB-ARBA"/>
</dbReference>
<dbReference type="GO" id="GO:0004650">
    <property type="term" value="F:polygalacturonase activity"/>
    <property type="evidence" value="ECO:0007669"/>
    <property type="project" value="InterPro"/>
</dbReference>
<dbReference type="SUPFAM" id="SSF51126">
    <property type="entry name" value="Pectin lyase-like"/>
    <property type="match status" value="1"/>
</dbReference>
<reference evidence="11" key="1">
    <citation type="journal article" date="2019" name="Nat. Commun.">
        <title>The genome of broomcorn millet.</title>
        <authorList>
            <person name="Zou C."/>
            <person name="Miki D."/>
            <person name="Li D."/>
            <person name="Tang Q."/>
            <person name="Xiao L."/>
            <person name="Rajput S."/>
            <person name="Deng P."/>
            <person name="Jia W."/>
            <person name="Huang R."/>
            <person name="Zhang M."/>
            <person name="Sun Y."/>
            <person name="Hu J."/>
            <person name="Fu X."/>
            <person name="Schnable P.S."/>
            <person name="Li F."/>
            <person name="Zhang H."/>
            <person name="Feng B."/>
            <person name="Zhu X."/>
            <person name="Liu R."/>
            <person name="Schnable J.C."/>
            <person name="Zhu J.-K."/>
            <person name="Zhang H."/>
        </authorList>
    </citation>
    <scope>NUCLEOTIDE SEQUENCE [LARGE SCALE GENOMIC DNA]</scope>
</reference>
<dbReference type="PANTHER" id="PTHR31339:SF66">
    <property type="entry name" value="OS06G0106800 PROTEIN"/>
    <property type="match status" value="1"/>
</dbReference>
<dbReference type="PANTHER" id="PTHR31339">
    <property type="entry name" value="PECTIN LYASE-RELATED"/>
    <property type="match status" value="1"/>
</dbReference>
<dbReference type="EMBL" id="PQIB02000005">
    <property type="protein sequence ID" value="RLN17294.1"/>
    <property type="molecule type" value="Genomic_DNA"/>
</dbReference>
<evidence type="ECO:0000313" key="10">
    <source>
        <dbReference type="EMBL" id="RLN17294.1"/>
    </source>
</evidence>
<evidence type="ECO:0000256" key="3">
    <source>
        <dbReference type="ARBA" id="ARBA00022692"/>
    </source>
</evidence>
<dbReference type="PROSITE" id="PS51775">
    <property type="entry name" value="GTD_BINDING"/>
    <property type="match status" value="1"/>
</dbReference>
<keyword evidence="3" id="KW-0812">Transmembrane</keyword>
<keyword evidence="7 8" id="KW-0326">Glycosidase</keyword>
<evidence type="ECO:0000313" key="11">
    <source>
        <dbReference type="Proteomes" id="UP000275267"/>
    </source>
</evidence>
<dbReference type="InterPro" id="IPR007656">
    <property type="entry name" value="GTD-bd"/>
</dbReference>
<keyword evidence="6" id="KW-0472">Membrane</keyword>
<protein>
    <recommendedName>
        <fullName evidence="9">GTD-binding domain-containing protein</fullName>
    </recommendedName>
</protein>
<dbReference type="Pfam" id="PF00295">
    <property type="entry name" value="Glyco_hydro_28"/>
    <property type="match status" value="1"/>
</dbReference>
<dbReference type="InterPro" id="IPR051801">
    <property type="entry name" value="GH28_Enzymes"/>
</dbReference>
<dbReference type="InterPro" id="IPR000743">
    <property type="entry name" value="Glyco_hydro_28"/>
</dbReference>
<evidence type="ECO:0000256" key="7">
    <source>
        <dbReference type="ARBA" id="ARBA00023295"/>
    </source>
</evidence>
<evidence type="ECO:0000256" key="5">
    <source>
        <dbReference type="ARBA" id="ARBA00022989"/>
    </source>
</evidence>
<evidence type="ECO:0000256" key="2">
    <source>
        <dbReference type="ARBA" id="ARBA00008834"/>
    </source>
</evidence>
<dbReference type="Gene3D" id="2.160.20.10">
    <property type="entry name" value="Single-stranded right-handed beta-helix, Pectin lyase-like"/>
    <property type="match status" value="1"/>
</dbReference>